<accession>A0A845R003</accession>
<dbReference type="Pfam" id="PF00072">
    <property type="entry name" value="Response_reg"/>
    <property type="match status" value="1"/>
</dbReference>
<evidence type="ECO:0000256" key="2">
    <source>
        <dbReference type="ARBA" id="ARBA00024867"/>
    </source>
</evidence>
<gene>
    <name evidence="6" type="ORF">D3Z33_03560</name>
</gene>
<evidence type="ECO:0000259" key="5">
    <source>
        <dbReference type="PROSITE" id="PS50930"/>
    </source>
</evidence>
<evidence type="ECO:0000259" key="4">
    <source>
        <dbReference type="PROSITE" id="PS50110"/>
    </source>
</evidence>
<evidence type="ECO:0000256" key="3">
    <source>
        <dbReference type="PROSITE-ProRule" id="PRU00169"/>
    </source>
</evidence>
<dbReference type="InterPro" id="IPR007492">
    <property type="entry name" value="LytTR_DNA-bd_dom"/>
</dbReference>
<dbReference type="Pfam" id="PF04397">
    <property type="entry name" value="LytTR"/>
    <property type="match status" value="1"/>
</dbReference>
<dbReference type="InterPro" id="IPR046947">
    <property type="entry name" value="LytR-like"/>
</dbReference>
<evidence type="ECO:0000256" key="1">
    <source>
        <dbReference type="ARBA" id="ARBA00018672"/>
    </source>
</evidence>
<protein>
    <recommendedName>
        <fullName evidence="1">Stage 0 sporulation protein A homolog</fullName>
    </recommendedName>
</protein>
<feature type="modified residue" description="4-aspartylphosphate" evidence="3">
    <location>
        <position position="63"/>
    </location>
</feature>
<dbReference type="AlphaFoldDB" id="A0A845R003"/>
<keyword evidence="3" id="KW-0597">Phosphoprotein</keyword>
<dbReference type="SMART" id="SM00850">
    <property type="entry name" value="LytTR"/>
    <property type="match status" value="1"/>
</dbReference>
<feature type="domain" description="HTH LytTR-type" evidence="5">
    <location>
        <begin position="141"/>
        <end position="242"/>
    </location>
</feature>
<dbReference type="InterPro" id="IPR001789">
    <property type="entry name" value="Sig_transdc_resp-reg_receiver"/>
</dbReference>
<proteinExistence type="predicted"/>
<keyword evidence="6" id="KW-0238">DNA-binding</keyword>
<dbReference type="PROSITE" id="PS50930">
    <property type="entry name" value="HTH_LYTTR"/>
    <property type="match status" value="1"/>
</dbReference>
<dbReference type="SMART" id="SM00448">
    <property type="entry name" value="REC"/>
    <property type="match status" value="1"/>
</dbReference>
<dbReference type="PROSITE" id="PS50110">
    <property type="entry name" value="RESPONSE_REGULATORY"/>
    <property type="match status" value="1"/>
</dbReference>
<dbReference type="SUPFAM" id="SSF52172">
    <property type="entry name" value="CheY-like"/>
    <property type="match status" value="1"/>
</dbReference>
<dbReference type="PANTHER" id="PTHR37299:SF1">
    <property type="entry name" value="STAGE 0 SPORULATION PROTEIN A HOMOLOG"/>
    <property type="match status" value="1"/>
</dbReference>
<organism evidence="6 7">
    <name type="scientific">Senegalia massiliensis</name>
    <dbReference type="NCBI Taxonomy" id="1720316"/>
    <lineage>
        <taxon>Bacteria</taxon>
        <taxon>Bacillati</taxon>
        <taxon>Bacillota</taxon>
        <taxon>Clostridia</taxon>
        <taxon>Eubacteriales</taxon>
        <taxon>Clostridiaceae</taxon>
        <taxon>Senegalia</taxon>
    </lineage>
</organism>
<dbReference type="InterPro" id="IPR011006">
    <property type="entry name" value="CheY-like_superfamily"/>
</dbReference>
<comment type="caution">
    <text evidence="6">The sequence shown here is derived from an EMBL/GenBank/DDBJ whole genome shotgun (WGS) entry which is preliminary data.</text>
</comment>
<evidence type="ECO:0000313" key="6">
    <source>
        <dbReference type="EMBL" id="NBI05933.1"/>
    </source>
</evidence>
<dbReference type="GO" id="GO:0000156">
    <property type="term" value="F:phosphorelay response regulator activity"/>
    <property type="evidence" value="ECO:0007669"/>
    <property type="project" value="InterPro"/>
</dbReference>
<evidence type="ECO:0000313" key="7">
    <source>
        <dbReference type="Proteomes" id="UP000467132"/>
    </source>
</evidence>
<dbReference type="GO" id="GO:0003677">
    <property type="term" value="F:DNA binding"/>
    <property type="evidence" value="ECO:0007669"/>
    <property type="project" value="UniProtKB-KW"/>
</dbReference>
<dbReference type="PANTHER" id="PTHR37299">
    <property type="entry name" value="TRANSCRIPTIONAL REGULATOR-RELATED"/>
    <property type="match status" value="1"/>
</dbReference>
<comment type="function">
    <text evidence="2">May play the central regulatory role in sporulation. It may be an element of the effector pathway responsible for the activation of sporulation genes in response to nutritional stress. Spo0A may act in concert with spo0H (a sigma factor) to control the expression of some genes that are critical to the sporulation process.</text>
</comment>
<feature type="domain" description="Response regulatory" evidence="4">
    <location>
        <begin position="12"/>
        <end position="129"/>
    </location>
</feature>
<sequence length="242" mass="28803">MFNKRGIAVMSKILIVEDNELIRSSIIKIIREIDDSIEIISTEYSSKALDISIRSNIDIFILDIGLKDYSGIKLGQELRKLNKYIITPIIFITSMINEELEAFREIHSYAFITKPFKKEKVKNIFAPIIQSFTENHQENNLTINQKEETYIIPMNEIIYIESQLKRIYIHTLNDEYEIKTYTLNKLIEILNDDFIRVHRSYIINKKYITKIDRTKWVLHFKNIAKYMPVSRKYKNQVMELLQ</sequence>
<name>A0A845R003_9CLOT</name>
<reference evidence="6 7" key="1">
    <citation type="submission" date="2018-08" db="EMBL/GenBank/DDBJ databases">
        <title>Murine metabolic-syndrome-specific gut microbial biobank.</title>
        <authorList>
            <person name="Liu C."/>
        </authorList>
    </citation>
    <scope>NUCLEOTIDE SEQUENCE [LARGE SCALE GENOMIC DNA]</scope>
    <source>
        <strain evidence="6 7">583</strain>
    </source>
</reference>
<dbReference type="Proteomes" id="UP000467132">
    <property type="component" value="Unassembled WGS sequence"/>
</dbReference>
<dbReference type="Gene3D" id="3.40.50.2300">
    <property type="match status" value="1"/>
</dbReference>
<keyword evidence="7" id="KW-1185">Reference proteome</keyword>
<dbReference type="EMBL" id="QXXA01000004">
    <property type="protein sequence ID" value="NBI05933.1"/>
    <property type="molecule type" value="Genomic_DNA"/>
</dbReference>
<dbReference type="Gene3D" id="2.40.50.1020">
    <property type="entry name" value="LytTr DNA-binding domain"/>
    <property type="match status" value="1"/>
</dbReference>